<accession>A0A2P4ZT91</accession>
<dbReference type="AlphaFoldDB" id="A0A2P4ZT91"/>
<dbReference type="EMBL" id="JPDN02000010">
    <property type="protein sequence ID" value="PON27504.1"/>
    <property type="molecule type" value="Genomic_DNA"/>
</dbReference>
<evidence type="ECO:0000313" key="2">
    <source>
        <dbReference type="EMBL" id="PON27504.1"/>
    </source>
</evidence>
<evidence type="ECO:0000313" key="3">
    <source>
        <dbReference type="Proteomes" id="UP000054821"/>
    </source>
</evidence>
<comment type="caution">
    <text evidence="2">The sequence shown here is derived from an EMBL/GenBank/DDBJ whole genome shotgun (WGS) entry which is preliminary data.</text>
</comment>
<gene>
    <name evidence="2" type="ORF">TGAM01_v203885</name>
</gene>
<keyword evidence="3" id="KW-1185">Reference proteome</keyword>
<dbReference type="Proteomes" id="UP000054821">
    <property type="component" value="Unassembled WGS sequence"/>
</dbReference>
<evidence type="ECO:0000256" key="1">
    <source>
        <dbReference type="SAM" id="MobiDB-lite"/>
    </source>
</evidence>
<feature type="compositionally biased region" description="Basic residues" evidence="1">
    <location>
        <begin position="26"/>
        <end position="35"/>
    </location>
</feature>
<protein>
    <submittedName>
        <fullName evidence="2">Uncharacterized protein</fullName>
    </submittedName>
</protein>
<dbReference type="GeneID" id="36347481"/>
<reference evidence="2 3" key="1">
    <citation type="journal article" date="2016" name="Genome Announc.">
        <title>Draft Whole-Genome Sequence of Trichoderma gamsii T6085, a Promising Biocontrol Agent of Fusarium Head Blight on Wheat.</title>
        <authorList>
            <person name="Baroncelli R."/>
            <person name="Zapparata A."/>
            <person name="Piaggeschi G."/>
            <person name="Sarrocco S."/>
            <person name="Vannacci G."/>
        </authorList>
    </citation>
    <scope>NUCLEOTIDE SEQUENCE [LARGE SCALE GENOMIC DNA]</scope>
    <source>
        <strain evidence="2 3">T6085</strain>
    </source>
</reference>
<sequence length="141" mass="15578">MPSPFIGGVAAAADWSILCCERQHQRKKQNLKHQPKPNQRANGPPSGWPLETPNRLRVSARRSSQDKAMSSIHRLLLLRRRRDDPIQDEDVMRVAHLALRREGGEQQWAFKAVGSSASTPFAGPARISATCAQGICSPVCC</sequence>
<organism evidence="2 3">
    <name type="scientific">Trichoderma gamsii</name>
    <dbReference type="NCBI Taxonomy" id="398673"/>
    <lineage>
        <taxon>Eukaryota</taxon>
        <taxon>Fungi</taxon>
        <taxon>Dikarya</taxon>
        <taxon>Ascomycota</taxon>
        <taxon>Pezizomycotina</taxon>
        <taxon>Sordariomycetes</taxon>
        <taxon>Hypocreomycetidae</taxon>
        <taxon>Hypocreales</taxon>
        <taxon>Hypocreaceae</taxon>
        <taxon>Trichoderma</taxon>
    </lineage>
</organism>
<dbReference type="RefSeq" id="XP_024406008.1">
    <property type="nucleotide sequence ID" value="XM_024549303.1"/>
</dbReference>
<feature type="region of interest" description="Disordered" evidence="1">
    <location>
        <begin position="26"/>
        <end position="52"/>
    </location>
</feature>
<proteinExistence type="predicted"/>
<name>A0A2P4ZT91_9HYPO</name>